<evidence type="ECO:0000256" key="5">
    <source>
        <dbReference type="ARBA" id="ARBA00023163"/>
    </source>
</evidence>
<feature type="domain" description="HTH myb-type" evidence="8">
    <location>
        <begin position="60"/>
        <end position="113"/>
    </location>
</feature>
<dbReference type="Pfam" id="PF00249">
    <property type="entry name" value="Myb_DNA-binding"/>
    <property type="match status" value="2"/>
</dbReference>
<dbReference type="CDD" id="cd00167">
    <property type="entry name" value="SANT"/>
    <property type="match status" value="2"/>
</dbReference>
<evidence type="ECO:0000259" key="8">
    <source>
        <dbReference type="PROSITE" id="PS51294"/>
    </source>
</evidence>
<comment type="subcellular location">
    <subcellularLocation>
        <location evidence="1">Nucleus</location>
    </subcellularLocation>
</comment>
<dbReference type="PANTHER" id="PTHR47997">
    <property type="entry name" value="MYB DOMAIN PROTEIN 55"/>
    <property type="match status" value="1"/>
</dbReference>
<dbReference type="InterPro" id="IPR009057">
    <property type="entry name" value="Homeodomain-like_sf"/>
</dbReference>
<keyword evidence="4" id="KW-0238">DNA-binding</keyword>
<evidence type="ECO:0000256" key="3">
    <source>
        <dbReference type="ARBA" id="ARBA00023015"/>
    </source>
</evidence>
<evidence type="ECO:0000259" key="7">
    <source>
        <dbReference type="PROSITE" id="PS50090"/>
    </source>
</evidence>
<dbReference type="GO" id="GO:0003677">
    <property type="term" value="F:DNA binding"/>
    <property type="evidence" value="ECO:0007669"/>
    <property type="project" value="UniProtKB-KW"/>
</dbReference>
<keyword evidence="10" id="KW-1185">Reference proteome</keyword>
<keyword evidence="6" id="KW-0539">Nucleus</keyword>
<dbReference type="Gene3D" id="1.10.10.60">
    <property type="entry name" value="Homeodomain-like"/>
    <property type="match status" value="2"/>
</dbReference>
<dbReference type="SUPFAM" id="SSF46689">
    <property type="entry name" value="Homeodomain-like"/>
    <property type="match status" value="1"/>
</dbReference>
<reference evidence="9" key="1">
    <citation type="submission" date="2023-02" db="EMBL/GenBank/DDBJ databases">
        <title>Genome of toxic invasive species Heracleum sosnowskyi carries increased number of genes despite the absence of recent whole-genome duplications.</title>
        <authorList>
            <person name="Schelkunov M."/>
            <person name="Shtratnikova V."/>
            <person name="Makarenko M."/>
            <person name="Klepikova A."/>
            <person name="Omelchenko D."/>
            <person name="Novikova G."/>
            <person name="Obukhova E."/>
            <person name="Bogdanov V."/>
            <person name="Penin A."/>
            <person name="Logacheva M."/>
        </authorList>
    </citation>
    <scope>NUCLEOTIDE SEQUENCE</scope>
    <source>
        <strain evidence="9">Hsosn_3</strain>
        <tissue evidence="9">Leaf</tissue>
    </source>
</reference>
<evidence type="ECO:0000256" key="6">
    <source>
        <dbReference type="ARBA" id="ARBA00023242"/>
    </source>
</evidence>
<evidence type="ECO:0000256" key="2">
    <source>
        <dbReference type="ARBA" id="ARBA00022737"/>
    </source>
</evidence>
<accession>A0AAD8MKB7</accession>
<keyword evidence="2" id="KW-0677">Repeat</keyword>
<feature type="domain" description="Myb-like" evidence="7">
    <location>
        <begin position="14"/>
        <end position="59"/>
    </location>
</feature>
<dbReference type="InterPro" id="IPR017930">
    <property type="entry name" value="Myb_dom"/>
</dbReference>
<feature type="domain" description="HTH myb-type" evidence="8">
    <location>
        <begin position="6"/>
        <end position="59"/>
    </location>
</feature>
<evidence type="ECO:0000313" key="9">
    <source>
        <dbReference type="EMBL" id="KAK1375213.1"/>
    </source>
</evidence>
<comment type="caution">
    <text evidence="9">The sequence shown here is derived from an EMBL/GenBank/DDBJ whole genome shotgun (WGS) entry which is preliminary data.</text>
</comment>
<name>A0AAD8MKB7_9APIA</name>
<dbReference type="EMBL" id="JAUIZM010000007">
    <property type="protein sequence ID" value="KAK1375213.1"/>
    <property type="molecule type" value="Genomic_DNA"/>
</dbReference>
<dbReference type="PROSITE" id="PS51294">
    <property type="entry name" value="HTH_MYB"/>
    <property type="match status" value="2"/>
</dbReference>
<dbReference type="SMART" id="SM00717">
    <property type="entry name" value="SANT"/>
    <property type="match status" value="2"/>
</dbReference>
<evidence type="ECO:0000256" key="1">
    <source>
        <dbReference type="ARBA" id="ARBA00004123"/>
    </source>
</evidence>
<dbReference type="GO" id="GO:0005634">
    <property type="term" value="C:nucleus"/>
    <property type="evidence" value="ECO:0007669"/>
    <property type="project" value="UniProtKB-SubCell"/>
</dbReference>
<proteinExistence type="predicted"/>
<gene>
    <name evidence="9" type="ORF">POM88_031406</name>
</gene>
<dbReference type="InterPro" id="IPR001005">
    <property type="entry name" value="SANT/Myb"/>
</dbReference>
<evidence type="ECO:0000256" key="4">
    <source>
        <dbReference type="ARBA" id="ARBA00023125"/>
    </source>
</evidence>
<dbReference type="PANTHER" id="PTHR47997:SF28">
    <property type="entry name" value="TRANSCRIPTION FACTOR MYB15-LIKE"/>
    <property type="match status" value="1"/>
</dbReference>
<evidence type="ECO:0000313" key="10">
    <source>
        <dbReference type="Proteomes" id="UP001237642"/>
    </source>
</evidence>
<feature type="domain" description="Myb-like" evidence="7">
    <location>
        <begin position="60"/>
        <end position="109"/>
    </location>
</feature>
<dbReference type="Proteomes" id="UP001237642">
    <property type="component" value="Unassembled WGS sequence"/>
</dbReference>
<reference evidence="9" key="2">
    <citation type="submission" date="2023-05" db="EMBL/GenBank/DDBJ databases">
        <authorList>
            <person name="Schelkunov M.I."/>
        </authorList>
    </citation>
    <scope>NUCLEOTIDE SEQUENCE</scope>
    <source>
        <strain evidence="9">Hsosn_3</strain>
        <tissue evidence="9">Leaf</tissue>
    </source>
</reference>
<dbReference type="PROSITE" id="PS50090">
    <property type="entry name" value="MYB_LIKE"/>
    <property type="match status" value="2"/>
</dbReference>
<keyword evidence="3" id="KW-0805">Transcription regulation</keyword>
<dbReference type="AlphaFoldDB" id="A0AAD8MKB7"/>
<keyword evidence="5" id="KW-0804">Transcription</keyword>
<sequence length="228" mass="26492">MLMLAGPRLKKCRPWSREEDTRLVTYISTYGIWNWSQMPKHAGLSRSGKSCRLRWMNYLDPQVKRGNYTQEEDEIIINMRHIGAGWSAIAARLPGRTDNEIKNRWHTHLKKQIANNLAVESIGPIIEQIEAEIDTIMNYDYPIELISPQVPILQGANEPYPISSYMFSIGVPPTTETSADPHTSFWREPFSIENVYDDIDEYATYVDPEFGVQNLEDWFHEPFNTCYM</sequence>
<organism evidence="9 10">
    <name type="scientific">Heracleum sosnowskyi</name>
    <dbReference type="NCBI Taxonomy" id="360622"/>
    <lineage>
        <taxon>Eukaryota</taxon>
        <taxon>Viridiplantae</taxon>
        <taxon>Streptophyta</taxon>
        <taxon>Embryophyta</taxon>
        <taxon>Tracheophyta</taxon>
        <taxon>Spermatophyta</taxon>
        <taxon>Magnoliopsida</taxon>
        <taxon>eudicotyledons</taxon>
        <taxon>Gunneridae</taxon>
        <taxon>Pentapetalae</taxon>
        <taxon>asterids</taxon>
        <taxon>campanulids</taxon>
        <taxon>Apiales</taxon>
        <taxon>Apiaceae</taxon>
        <taxon>Apioideae</taxon>
        <taxon>apioid superclade</taxon>
        <taxon>Tordylieae</taxon>
        <taxon>Tordyliinae</taxon>
        <taxon>Heracleum</taxon>
    </lineage>
</organism>
<dbReference type="FunFam" id="1.10.10.60:FF:000001">
    <property type="entry name" value="MYB-related transcription factor"/>
    <property type="match status" value="1"/>
</dbReference>
<dbReference type="InterPro" id="IPR051953">
    <property type="entry name" value="Plant_SW-associated_TFs"/>
</dbReference>
<protein>
    <submittedName>
        <fullName evidence="9">Myb domain protein 14</fullName>
    </submittedName>
</protein>